<dbReference type="InterPro" id="IPR050049">
    <property type="entry name" value="Dodecin_bact"/>
</dbReference>
<dbReference type="EMBL" id="LNZC01000031">
    <property type="protein sequence ID" value="KTD75988.1"/>
    <property type="molecule type" value="Genomic_DNA"/>
</dbReference>
<dbReference type="NCBIfam" id="NF043052">
    <property type="entry name" value="DodecBact"/>
    <property type="match status" value="1"/>
</dbReference>
<dbReference type="InterPro" id="IPR009923">
    <property type="entry name" value="Dodecin"/>
</dbReference>
<reference evidence="1 2" key="1">
    <citation type="submission" date="2015-11" db="EMBL/GenBank/DDBJ databases">
        <title>Genomic analysis of 38 Legionella species identifies large and diverse effector repertoires.</title>
        <authorList>
            <person name="Burstein D."/>
            <person name="Amaro F."/>
            <person name="Zusman T."/>
            <person name="Lifshitz Z."/>
            <person name="Cohen O."/>
            <person name="Gilbert J.A."/>
            <person name="Pupko T."/>
            <person name="Shuman H.A."/>
            <person name="Segal G."/>
        </authorList>
    </citation>
    <scope>NUCLEOTIDE SEQUENCE [LARGE SCALE GENOMIC DNA]</scope>
    <source>
        <strain evidence="1 2">ATCC 49508</strain>
    </source>
</reference>
<gene>
    <name evidence="1" type="ORF">Lwor_2554</name>
</gene>
<dbReference type="RefSeq" id="WP_058494296.1">
    <property type="nucleotide sequence ID" value="NZ_CBCRUR010000017.1"/>
</dbReference>
<dbReference type="PANTHER" id="PTHR39324">
    <property type="entry name" value="CALCIUM DODECIN"/>
    <property type="match status" value="1"/>
</dbReference>
<dbReference type="Pfam" id="PF07311">
    <property type="entry name" value="Dodecin"/>
    <property type="match status" value="1"/>
</dbReference>
<keyword evidence="2" id="KW-1185">Reference proteome</keyword>
<proteinExistence type="predicted"/>
<dbReference type="STRING" id="45076.Lwor_2554"/>
<protein>
    <submittedName>
        <fullName evidence="1">Protein with a Dodecin-like topology</fullName>
    </submittedName>
</protein>
<dbReference type="AlphaFoldDB" id="A0A0W1A3V6"/>
<evidence type="ECO:0000313" key="1">
    <source>
        <dbReference type="EMBL" id="KTD75988.1"/>
    </source>
</evidence>
<dbReference type="PANTHER" id="PTHR39324:SF1">
    <property type="entry name" value="CALCIUM DODECIN"/>
    <property type="match status" value="1"/>
</dbReference>
<dbReference type="SUPFAM" id="SSF89807">
    <property type="entry name" value="Dodecin-like"/>
    <property type="match status" value="1"/>
</dbReference>
<dbReference type="PATRIC" id="fig|45076.6.peg.2804"/>
<dbReference type="Proteomes" id="UP000054662">
    <property type="component" value="Unassembled WGS sequence"/>
</dbReference>
<dbReference type="InterPro" id="IPR025543">
    <property type="entry name" value="Dodecin-like"/>
</dbReference>
<dbReference type="Gene3D" id="3.30.1660.10">
    <property type="entry name" value="Flavin-binding protein dodecin"/>
    <property type="match status" value="1"/>
</dbReference>
<name>A0A0W1A3V6_9GAMM</name>
<dbReference type="InterPro" id="IPR036694">
    <property type="entry name" value="Dodecin-like_sf"/>
</dbReference>
<accession>A0A0W1A3V6</accession>
<evidence type="ECO:0000313" key="2">
    <source>
        <dbReference type="Proteomes" id="UP000054662"/>
    </source>
</evidence>
<comment type="caution">
    <text evidence="1">The sequence shown here is derived from an EMBL/GenBank/DDBJ whole genome shotgun (WGS) entry which is preliminary data.</text>
</comment>
<sequence>MTDKVYRFVELVGTSQEGIEQAIDNAIKAAQPHGKLEWFEVLETRGYIDDNKVRYYQVHLKIGYYSK</sequence>
<organism evidence="1 2">
    <name type="scientific">Legionella worsleiensis</name>
    <dbReference type="NCBI Taxonomy" id="45076"/>
    <lineage>
        <taxon>Bacteria</taxon>
        <taxon>Pseudomonadati</taxon>
        <taxon>Pseudomonadota</taxon>
        <taxon>Gammaproteobacteria</taxon>
        <taxon>Legionellales</taxon>
        <taxon>Legionellaceae</taxon>
        <taxon>Legionella</taxon>
    </lineage>
</organism>
<dbReference type="OrthoDB" id="9805889at2"/>